<dbReference type="Pfam" id="PF04030">
    <property type="entry name" value="ALO"/>
    <property type="match status" value="1"/>
</dbReference>
<dbReference type="InterPro" id="IPR016167">
    <property type="entry name" value="FAD-bd_PCMH_sub1"/>
</dbReference>
<dbReference type="InterPro" id="IPR007173">
    <property type="entry name" value="ALO_C"/>
</dbReference>
<evidence type="ECO:0000259" key="2">
    <source>
        <dbReference type="PROSITE" id="PS51387"/>
    </source>
</evidence>
<organism evidence="3 4">
    <name type="scientific">Pseudolysinimonas yzui</name>
    <dbReference type="NCBI Taxonomy" id="2708254"/>
    <lineage>
        <taxon>Bacteria</taxon>
        <taxon>Bacillati</taxon>
        <taxon>Actinomycetota</taxon>
        <taxon>Actinomycetes</taxon>
        <taxon>Micrococcales</taxon>
        <taxon>Microbacteriaceae</taxon>
        <taxon>Pseudolysinimonas</taxon>
    </lineage>
</organism>
<evidence type="ECO:0000313" key="4">
    <source>
        <dbReference type="Proteomes" id="UP000617531"/>
    </source>
</evidence>
<dbReference type="Gene3D" id="3.30.465.10">
    <property type="match status" value="1"/>
</dbReference>
<dbReference type="PANTHER" id="PTHR43762:SF1">
    <property type="entry name" value="D-ARABINONO-1,4-LACTONE OXIDASE"/>
    <property type="match status" value="1"/>
</dbReference>
<dbReference type="RefSeq" id="WP_191281464.1">
    <property type="nucleotide sequence ID" value="NZ_BNAI01000001.1"/>
</dbReference>
<evidence type="ECO:0000313" key="3">
    <source>
        <dbReference type="EMBL" id="GHF04593.1"/>
    </source>
</evidence>
<dbReference type="InterPro" id="IPR010031">
    <property type="entry name" value="FAD_lactone_oxidase-like"/>
</dbReference>
<sequence length="411" mass="43956">MTAAGATWAGTHVFTAPALVDATTIDEVRRVVAAGGPVRALGTRHSFHDLADTAGTLVTVTGIPADPVLDAERREVTVGAGTRYGVLARWLDDRGWALHNLGSLPHISIGGATATGTHGSGHGNGVLTTAVRRLEYVDQAGALAEVRSDDADFAALAVGLGAFGIVVRVTLTIEPSYRMRQDVYAGLTWDAFLADPDAVTGAAHSVSVFTTWGDDEVGDIWVKSRLDAFRPLAGARPYAETASLVGSTDNLTEQLGIPGAWCDRLPHFRLDATPSNGDEIQSEYFVARSEAAAALTAVRRLADDIRPHLLVSELRTVRADDLWLSGAYQRDTLAIHFTWANHPEQVRALLPAIEAALAPFGARPHWGKWHTMGADAVAAVVPRLADARAVFDRLDPQARFANAHLRRLGLR</sequence>
<feature type="domain" description="FAD-binding PCMH-type" evidence="2">
    <location>
        <begin position="12"/>
        <end position="176"/>
    </location>
</feature>
<dbReference type="Pfam" id="PF01565">
    <property type="entry name" value="FAD_binding_4"/>
    <property type="match status" value="1"/>
</dbReference>
<dbReference type="InterPro" id="IPR016166">
    <property type="entry name" value="FAD-bd_PCMH"/>
</dbReference>
<dbReference type="Gene3D" id="3.30.43.10">
    <property type="entry name" value="Uridine Diphospho-n-acetylenolpyruvylglucosamine Reductase, domain 2"/>
    <property type="match status" value="1"/>
</dbReference>
<name>A0A8J3DZK7_9MICO</name>
<keyword evidence="4" id="KW-1185">Reference proteome</keyword>
<protein>
    <submittedName>
        <fullName evidence="3">Xylitol oxidase</fullName>
    </submittedName>
</protein>
<dbReference type="SUPFAM" id="SSF56176">
    <property type="entry name" value="FAD-binding/transporter-associated domain-like"/>
    <property type="match status" value="1"/>
</dbReference>
<dbReference type="GO" id="GO:0016020">
    <property type="term" value="C:membrane"/>
    <property type="evidence" value="ECO:0007669"/>
    <property type="project" value="InterPro"/>
</dbReference>
<reference evidence="3" key="1">
    <citation type="journal article" date="2014" name="Int. J. Syst. Evol. Microbiol.">
        <title>Complete genome sequence of Corynebacterium casei LMG S-19264T (=DSM 44701T), isolated from a smear-ripened cheese.</title>
        <authorList>
            <consortium name="US DOE Joint Genome Institute (JGI-PGF)"/>
            <person name="Walter F."/>
            <person name="Albersmeier A."/>
            <person name="Kalinowski J."/>
            <person name="Ruckert C."/>
        </authorList>
    </citation>
    <scope>NUCLEOTIDE SEQUENCE</scope>
    <source>
        <strain evidence="3">CGMCC 1.16548</strain>
    </source>
</reference>
<dbReference type="InterPro" id="IPR036318">
    <property type="entry name" value="FAD-bd_PCMH-like_sf"/>
</dbReference>
<evidence type="ECO:0000256" key="1">
    <source>
        <dbReference type="ARBA" id="ARBA00023002"/>
    </source>
</evidence>
<accession>A0A8J3DZK7</accession>
<dbReference type="AlphaFoldDB" id="A0A8J3DZK7"/>
<dbReference type="InterPro" id="IPR006094">
    <property type="entry name" value="Oxid_FAD_bind_N"/>
</dbReference>
<dbReference type="InterPro" id="IPR016169">
    <property type="entry name" value="FAD-bd_PCMH_sub2"/>
</dbReference>
<dbReference type="PANTHER" id="PTHR43762">
    <property type="entry name" value="L-GULONOLACTONE OXIDASE"/>
    <property type="match status" value="1"/>
</dbReference>
<dbReference type="GO" id="GO:0080049">
    <property type="term" value="F:L-gulono-1,4-lactone dehydrogenase activity"/>
    <property type="evidence" value="ECO:0007669"/>
    <property type="project" value="TreeGrafter"/>
</dbReference>
<dbReference type="Gene3D" id="3.30.70.2530">
    <property type="match status" value="1"/>
</dbReference>
<gene>
    <name evidence="3" type="ORF">GCM10011600_01310</name>
</gene>
<comment type="caution">
    <text evidence="3">The sequence shown here is derived from an EMBL/GenBank/DDBJ whole genome shotgun (WGS) entry which is preliminary data.</text>
</comment>
<keyword evidence="1" id="KW-0560">Oxidoreductase</keyword>
<dbReference type="GO" id="GO:0071949">
    <property type="term" value="F:FAD binding"/>
    <property type="evidence" value="ECO:0007669"/>
    <property type="project" value="InterPro"/>
</dbReference>
<dbReference type="Proteomes" id="UP000617531">
    <property type="component" value="Unassembled WGS sequence"/>
</dbReference>
<dbReference type="Gene3D" id="1.10.45.10">
    <property type="entry name" value="Vanillyl-alcohol Oxidase, Chain A, domain 4"/>
    <property type="match status" value="1"/>
</dbReference>
<dbReference type="InterPro" id="IPR016171">
    <property type="entry name" value="Vanillyl_alc_oxidase_C-sub2"/>
</dbReference>
<dbReference type="Gene3D" id="3.30.70.2520">
    <property type="match status" value="1"/>
</dbReference>
<dbReference type="GO" id="GO:0003885">
    <property type="term" value="F:D-arabinono-1,4-lactone oxidase activity"/>
    <property type="evidence" value="ECO:0007669"/>
    <property type="project" value="InterPro"/>
</dbReference>
<dbReference type="EMBL" id="BNAI01000001">
    <property type="protein sequence ID" value="GHF04593.1"/>
    <property type="molecule type" value="Genomic_DNA"/>
</dbReference>
<reference evidence="3" key="2">
    <citation type="submission" date="2020-09" db="EMBL/GenBank/DDBJ databases">
        <authorList>
            <person name="Sun Q."/>
            <person name="Zhou Y."/>
        </authorList>
    </citation>
    <scope>NUCLEOTIDE SEQUENCE</scope>
    <source>
        <strain evidence="3">CGMCC 1.16548</strain>
    </source>
</reference>
<dbReference type="PROSITE" id="PS51387">
    <property type="entry name" value="FAD_PCMH"/>
    <property type="match status" value="1"/>
</dbReference>
<proteinExistence type="predicted"/>